<dbReference type="CDD" id="cd18808">
    <property type="entry name" value="SF1_C_Upf1"/>
    <property type="match status" value="1"/>
</dbReference>
<feature type="compositionally biased region" description="Polar residues" evidence="11">
    <location>
        <begin position="408"/>
        <end position="422"/>
    </location>
</feature>
<reference evidence="13 14" key="1">
    <citation type="journal article" date="2018" name="Mol. Biol. Evol.">
        <title>Broad Genomic Sampling Reveals a Smut Pathogenic Ancestry of the Fungal Clade Ustilaginomycotina.</title>
        <authorList>
            <person name="Kijpornyongpan T."/>
            <person name="Mondo S.J."/>
            <person name="Barry K."/>
            <person name="Sandor L."/>
            <person name="Lee J."/>
            <person name="Lipzen A."/>
            <person name="Pangilinan J."/>
            <person name="LaButti K."/>
            <person name="Hainaut M."/>
            <person name="Henrissat B."/>
            <person name="Grigoriev I.V."/>
            <person name="Spatafora J.W."/>
            <person name="Aime M.C."/>
        </authorList>
    </citation>
    <scope>NUCLEOTIDE SEQUENCE [LARGE SCALE GENOMIC DNA]</scope>
    <source>
        <strain evidence="13 14">MCA 3882</strain>
    </source>
</reference>
<comment type="subcellular location">
    <subcellularLocation>
        <location evidence="2">Cytoplasm</location>
    </subcellularLocation>
    <subcellularLocation>
        <location evidence="1">Nucleus</location>
    </subcellularLocation>
</comment>
<evidence type="ECO:0000256" key="11">
    <source>
        <dbReference type="SAM" id="MobiDB-lite"/>
    </source>
</evidence>
<keyword evidence="10" id="KW-0539">Nucleus</keyword>
<keyword evidence="9" id="KW-0067">ATP-binding</keyword>
<keyword evidence="7 13" id="KW-0378">Hydrolase</keyword>
<feature type="compositionally biased region" description="Polar residues" evidence="11">
    <location>
        <begin position="235"/>
        <end position="248"/>
    </location>
</feature>
<dbReference type="PANTHER" id="PTHR43788:SF8">
    <property type="entry name" value="DNA-BINDING PROTEIN SMUBP-2"/>
    <property type="match status" value="1"/>
</dbReference>
<dbReference type="InterPro" id="IPR048761">
    <property type="entry name" value="SMUBP-2_HCS1_1B"/>
</dbReference>
<accession>A0A316VI41</accession>
<dbReference type="FunCoup" id="A0A316VI41">
    <property type="interactions" value="201"/>
</dbReference>
<evidence type="ECO:0000259" key="12">
    <source>
        <dbReference type="SMART" id="SM00382"/>
    </source>
</evidence>
<dbReference type="GO" id="GO:0005524">
    <property type="term" value="F:ATP binding"/>
    <property type="evidence" value="ECO:0007669"/>
    <property type="project" value="UniProtKB-KW"/>
</dbReference>
<organism evidence="13 14">
    <name type="scientific">Meira miltonrushii</name>
    <dbReference type="NCBI Taxonomy" id="1280837"/>
    <lineage>
        <taxon>Eukaryota</taxon>
        <taxon>Fungi</taxon>
        <taxon>Dikarya</taxon>
        <taxon>Basidiomycota</taxon>
        <taxon>Ustilaginomycotina</taxon>
        <taxon>Exobasidiomycetes</taxon>
        <taxon>Exobasidiales</taxon>
        <taxon>Brachybasidiaceae</taxon>
        <taxon>Meira</taxon>
    </lineage>
</organism>
<evidence type="ECO:0000256" key="9">
    <source>
        <dbReference type="ARBA" id="ARBA00022840"/>
    </source>
</evidence>
<dbReference type="InterPro" id="IPR003593">
    <property type="entry name" value="AAA+_ATPase"/>
</dbReference>
<dbReference type="GO" id="GO:0005737">
    <property type="term" value="C:cytoplasm"/>
    <property type="evidence" value="ECO:0007669"/>
    <property type="project" value="UniProtKB-SubCell"/>
</dbReference>
<evidence type="ECO:0000256" key="2">
    <source>
        <dbReference type="ARBA" id="ARBA00004496"/>
    </source>
</evidence>
<feature type="compositionally biased region" description="Acidic residues" evidence="11">
    <location>
        <begin position="220"/>
        <end position="229"/>
    </location>
</feature>
<evidence type="ECO:0000256" key="7">
    <source>
        <dbReference type="ARBA" id="ARBA00022801"/>
    </source>
</evidence>
<dbReference type="RefSeq" id="XP_025356285.1">
    <property type="nucleotide sequence ID" value="XM_025498882.1"/>
</dbReference>
<keyword evidence="8" id="KW-0347">Helicase</keyword>
<dbReference type="Pfam" id="PF21138">
    <property type="entry name" value="SMUBP-2_HCS1_1B"/>
    <property type="match status" value="1"/>
</dbReference>
<dbReference type="Proteomes" id="UP000245771">
    <property type="component" value="Unassembled WGS sequence"/>
</dbReference>
<feature type="region of interest" description="Disordered" evidence="11">
    <location>
        <begin position="524"/>
        <end position="583"/>
    </location>
</feature>
<keyword evidence="6" id="KW-0547">Nucleotide-binding</keyword>
<dbReference type="GO" id="GO:0016787">
    <property type="term" value="F:hydrolase activity"/>
    <property type="evidence" value="ECO:0007669"/>
    <property type="project" value="UniProtKB-KW"/>
</dbReference>
<evidence type="ECO:0000256" key="1">
    <source>
        <dbReference type="ARBA" id="ARBA00004123"/>
    </source>
</evidence>
<protein>
    <recommendedName>
        <fullName evidence="4">DNA helicase</fullName>
        <ecNumber evidence="4">3.6.4.12</ecNumber>
    </recommendedName>
</protein>
<evidence type="ECO:0000256" key="5">
    <source>
        <dbReference type="ARBA" id="ARBA00022490"/>
    </source>
</evidence>
<comment type="similarity">
    <text evidence="3">Belongs to the DNA2/NAM7 helicase family.</text>
</comment>
<dbReference type="InterPro" id="IPR047187">
    <property type="entry name" value="SF1_C_Upf1"/>
</dbReference>
<dbReference type="Pfam" id="PF13086">
    <property type="entry name" value="AAA_11"/>
    <property type="match status" value="1"/>
</dbReference>
<dbReference type="STRING" id="1280837.A0A316VI41"/>
<gene>
    <name evidence="13" type="ORF">FA14DRAFT_160913</name>
</gene>
<dbReference type="OrthoDB" id="6730379at2759"/>
<feature type="compositionally biased region" description="Basic residues" evidence="11">
    <location>
        <begin position="524"/>
        <end position="535"/>
    </location>
</feature>
<name>A0A316VI41_9BASI</name>
<feature type="compositionally biased region" description="Basic and acidic residues" evidence="11">
    <location>
        <begin position="538"/>
        <end position="557"/>
    </location>
</feature>
<dbReference type="Gene3D" id="3.40.50.300">
    <property type="entry name" value="P-loop containing nucleotide triphosphate hydrolases"/>
    <property type="match status" value="2"/>
</dbReference>
<dbReference type="InterPro" id="IPR041679">
    <property type="entry name" value="DNA2/NAM7-like_C"/>
</dbReference>
<keyword evidence="14" id="KW-1185">Reference proteome</keyword>
<dbReference type="EC" id="3.6.4.12" evidence="4"/>
<dbReference type="GO" id="GO:0043139">
    <property type="term" value="F:5'-3' DNA helicase activity"/>
    <property type="evidence" value="ECO:0007669"/>
    <property type="project" value="TreeGrafter"/>
</dbReference>
<dbReference type="GO" id="GO:0003723">
    <property type="term" value="F:RNA binding"/>
    <property type="evidence" value="ECO:0007669"/>
    <property type="project" value="InterPro"/>
</dbReference>
<dbReference type="SUPFAM" id="SSF52540">
    <property type="entry name" value="P-loop containing nucleoside triphosphate hydrolases"/>
    <property type="match status" value="1"/>
</dbReference>
<dbReference type="InterPro" id="IPR041677">
    <property type="entry name" value="DNA2/NAM7_AAA_11"/>
</dbReference>
<evidence type="ECO:0000256" key="3">
    <source>
        <dbReference type="ARBA" id="ARBA00007913"/>
    </source>
</evidence>
<evidence type="ECO:0000256" key="8">
    <source>
        <dbReference type="ARBA" id="ARBA00022806"/>
    </source>
</evidence>
<dbReference type="AlphaFoldDB" id="A0A316VI41"/>
<feature type="region of interest" description="Disordered" evidence="11">
    <location>
        <begin position="396"/>
        <end position="432"/>
    </location>
</feature>
<dbReference type="GO" id="GO:0005634">
    <property type="term" value="C:nucleus"/>
    <property type="evidence" value="ECO:0007669"/>
    <property type="project" value="UniProtKB-SubCell"/>
</dbReference>
<evidence type="ECO:0000313" key="13">
    <source>
        <dbReference type="EMBL" id="PWN35983.1"/>
    </source>
</evidence>
<evidence type="ECO:0000313" key="14">
    <source>
        <dbReference type="Proteomes" id="UP000245771"/>
    </source>
</evidence>
<keyword evidence="5" id="KW-0963">Cytoplasm</keyword>
<dbReference type="InParanoid" id="A0A316VI41"/>
<feature type="domain" description="AAA+ ATPase" evidence="12">
    <location>
        <begin position="290"/>
        <end position="653"/>
    </location>
</feature>
<feature type="region of interest" description="Disordered" evidence="11">
    <location>
        <begin position="116"/>
        <end position="148"/>
    </location>
</feature>
<evidence type="ECO:0000256" key="4">
    <source>
        <dbReference type="ARBA" id="ARBA00012551"/>
    </source>
</evidence>
<dbReference type="InterPro" id="IPR050534">
    <property type="entry name" value="Coronavir_polyprotein_1ab"/>
</dbReference>
<dbReference type="GeneID" id="37020663"/>
<feature type="region of interest" description="Disordered" evidence="11">
    <location>
        <begin position="218"/>
        <end position="248"/>
    </location>
</feature>
<dbReference type="Gene3D" id="2.40.30.270">
    <property type="match status" value="1"/>
</dbReference>
<evidence type="ECO:0000256" key="6">
    <source>
        <dbReference type="ARBA" id="ARBA00022741"/>
    </source>
</evidence>
<dbReference type="Pfam" id="PF13087">
    <property type="entry name" value="AAA_12"/>
    <property type="match status" value="1"/>
</dbReference>
<dbReference type="EMBL" id="KZ819603">
    <property type="protein sequence ID" value="PWN35983.1"/>
    <property type="molecule type" value="Genomic_DNA"/>
</dbReference>
<evidence type="ECO:0000256" key="10">
    <source>
        <dbReference type="ARBA" id="ARBA00023242"/>
    </source>
</evidence>
<dbReference type="InterPro" id="IPR027417">
    <property type="entry name" value="P-loop_NTPase"/>
</dbReference>
<dbReference type="SMART" id="SM00382">
    <property type="entry name" value="AAA"/>
    <property type="match status" value="1"/>
</dbReference>
<dbReference type="PANTHER" id="PTHR43788">
    <property type="entry name" value="DNA2/NAM7 HELICASE FAMILY MEMBER"/>
    <property type="match status" value="1"/>
</dbReference>
<proteinExistence type="inferred from homology"/>
<sequence length="845" mass="92489">MSQDGDNVNTSSRSVKLNSVSKPSQNLLQIWIQKHADLLANERKVEQDEARLLLSNCPPKQLERHGLAILGLGVLSISVGLGGKTLIELERPIAFHSSSTFPPHQLRPGDIVQIEDNSIDPTQQGGKSAKGKSTKSKTNDGDANHTADQGLGGVIFRVTDTKIIVAASSKGLDPSDLPARIKVVKVANDSTFDRMEWTLTRLAKILNISVKTAKRSFDAESSDDEEAADQDSVVIPSTATNSGQSSTLVPTLVGQTAPTWRNWPEEEELRLFNENLNASQIEAIKFALTANDFALIHGPPGTGKTTAVAEMVLQLAIVHQKRVLVCGASNLAADNLLERIVSKGGDVLKRSHIGITRIGHPARVLQSLMTATLDYQSQHSSEGGLVKDVRKELESALSSMRPKDTAAGNKSTSYRGQASSKSQKLRGSERKEKREEIKLLRKEFRKRERGLLRAVLQRASIVVSTCHGAGAKQLDGIDFDVVVIDEACQATEATCWTPILKAKQDGQLILAGDHLQLPPTVKGYRHSQFKKHSGNPKRNSEGKEKEEKSAEDSKSGDDDAGSGSGAEEEEQYSSKQVIKRTRLRPPQSLETTLFSRLLGMYGQGCKVLLDTQYRMNEEIMNFPNSALYENKIKAHESCAKIRLADVEGYDIGNSEEEETDNAPIVFYDTAGCEMYESRQSEEDAGSGGKASIFQFDSRANLHEVELVAQHVELLIKNGLAPEKISILSPYNLQVSALADRLRGSKTSKDSKDAIRTAMEKVAIGSVDSMQGMENEVVIISLVRSNEQRNVGFLAEKRRLNVAMTRAKRQLCIVGDSDTIAGAGDEYLKQWMAFLEENAMIEPVIV</sequence>